<keyword evidence="3 5" id="KW-1133">Transmembrane helix</keyword>
<evidence type="ECO:0000313" key="8">
    <source>
        <dbReference type="Proteomes" id="UP000187283"/>
    </source>
</evidence>
<accession>A0A1R1X1I7</accession>
<evidence type="ECO:0000256" key="2">
    <source>
        <dbReference type="ARBA" id="ARBA00022692"/>
    </source>
</evidence>
<dbReference type="EMBL" id="LSSN01005780">
    <property type="protein sequence ID" value="OMJ08488.1"/>
    <property type="molecule type" value="Genomic_DNA"/>
</dbReference>
<dbReference type="Proteomes" id="UP000187283">
    <property type="component" value="Unassembled WGS sequence"/>
</dbReference>
<comment type="caution">
    <text evidence="7">The sequence shown here is derived from an EMBL/GenBank/DDBJ whole genome shotgun (WGS) entry which is preliminary data.</text>
</comment>
<evidence type="ECO:0000256" key="1">
    <source>
        <dbReference type="ARBA" id="ARBA00004141"/>
    </source>
</evidence>
<dbReference type="InterPro" id="IPR022764">
    <property type="entry name" value="Peptidase_S54_rhomboid_dom"/>
</dbReference>
<feature type="domain" description="Peptidase S54 rhomboid" evidence="6">
    <location>
        <begin position="7"/>
        <end position="103"/>
    </location>
</feature>
<name>A0A1R1X1I7_9FUNG</name>
<evidence type="ECO:0000256" key="4">
    <source>
        <dbReference type="ARBA" id="ARBA00023136"/>
    </source>
</evidence>
<comment type="subcellular location">
    <subcellularLocation>
        <location evidence="1">Membrane</location>
        <topology evidence="1">Multi-pass membrane protein</topology>
    </subcellularLocation>
</comment>
<dbReference type="AlphaFoldDB" id="A0A1R1X1I7"/>
<dbReference type="OrthoDB" id="418595at2759"/>
<reference evidence="7 8" key="1">
    <citation type="submission" date="2017-01" db="EMBL/GenBank/DDBJ databases">
        <authorList>
            <person name="Mah S.A."/>
            <person name="Swanson W.J."/>
            <person name="Moy G.W."/>
            <person name="Vacquier V.D."/>
        </authorList>
    </citation>
    <scope>NUCLEOTIDE SEQUENCE [LARGE SCALE GENOMIC DNA]</scope>
    <source>
        <strain evidence="7 8">GSMNP</strain>
    </source>
</reference>
<dbReference type="Pfam" id="PF01694">
    <property type="entry name" value="Rhomboid"/>
    <property type="match status" value="1"/>
</dbReference>
<feature type="transmembrane region" description="Helical" evidence="5">
    <location>
        <begin position="81"/>
        <end position="100"/>
    </location>
</feature>
<feature type="transmembrane region" description="Helical" evidence="5">
    <location>
        <begin position="20"/>
        <end position="41"/>
    </location>
</feature>
<feature type="transmembrane region" description="Helical" evidence="5">
    <location>
        <begin position="48"/>
        <end position="69"/>
    </location>
</feature>
<gene>
    <name evidence="7" type="ORF">AYI70_g11521</name>
</gene>
<organism evidence="7 8">
    <name type="scientific">Smittium culicis</name>
    <dbReference type="NCBI Taxonomy" id="133412"/>
    <lineage>
        <taxon>Eukaryota</taxon>
        <taxon>Fungi</taxon>
        <taxon>Fungi incertae sedis</taxon>
        <taxon>Zoopagomycota</taxon>
        <taxon>Kickxellomycotina</taxon>
        <taxon>Harpellomycetes</taxon>
        <taxon>Harpellales</taxon>
        <taxon>Legeriomycetaceae</taxon>
        <taxon>Smittium</taxon>
    </lineage>
</organism>
<sequence>MSVTYNAYIKQWISGTNRTYNPYAASIGSSGAGNATIVLFASLFPKTTFLLFFIIPCPAWLAAGGFIAYDVYNSISRGNPIIDSFAHLGGAGIGFGYYWFKLRPFLRRF</sequence>
<dbReference type="GO" id="GO:0004252">
    <property type="term" value="F:serine-type endopeptidase activity"/>
    <property type="evidence" value="ECO:0007669"/>
    <property type="project" value="InterPro"/>
</dbReference>
<evidence type="ECO:0000259" key="6">
    <source>
        <dbReference type="Pfam" id="PF01694"/>
    </source>
</evidence>
<protein>
    <recommendedName>
        <fullName evidence="6">Peptidase S54 rhomboid domain-containing protein</fullName>
    </recommendedName>
</protein>
<dbReference type="Gene3D" id="1.20.1540.10">
    <property type="entry name" value="Rhomboid-like"/>
    <property type="match status" value="1"/>
</dbReference>
<evidence type="ECO:0000256" key="3">
    <source>
        <dbReference type="ARBA" id="ARBA00022989"/>
    </source>
</evidence>
<dbReference type="InterPro" id="IPR035952">
    <property type="entry name" value="Rhomboid-like_sf"/>
</dbReference>
<evidence type="ECO:0000313" key="7">
    <source>
        <dbReference type="EMBL" id="OMJ08488.1"/>
    </source>
</evidence>
<dbReference type="SUPFAM" id="SSF144091">
    <property type="entry name" value="Rhomboid-like"/>
    <property type="match status" value="1"/>
</dbReference>
<keyword evidence="8" id="KW-1185">Reference proteome</keyword>
<keyword evidence="2 5" id="KW-0812">Transmembrane</keyword>
<proteinExistence type="predicted"/>
<evidence type="ECO:0000256" key="5">
    <source>
        <dbReference type="SAM" id="Phobius"/>
    </source>
</evidence>
<keyword evidence="4 5" id="KW-0472">Membrane</keyword>
<dbReference type="GO" id="GO:0016020">
    <property type="term" value="C:membrane"/>
    <property type="evidence" value="ECO:0007669"/>
    <property type="project" value="UniProtKB-SubCell"/>
</dbReference>